<evidence type="ECO:0000256" key="1">
    <source>
        <dbReference type="SAM" id="Phobius"/>
    </source>
</evidence>
<dbReference type="EMBL" id="CP006811">
    <property type="protein sequence ID" value="AHA98125.1"/>
    <property type="molecule type" value="Genomic_DNA"/>
</dbReference>
<proteinExistence type="predicted"/>
<organism evidence="2 3">
    <name type="scientific">Lactobacillus johnsonii N6.2</name>
    <dbReference type="NCBI Taxonomy" id="1408186"/>
    <lineage>
        <taxon>Bacteria</taxon>
        <taxon>Bacillati</taxon>
        <taxon>Bacillota</taxon>
        <taxon>Bacilli</taxon>
        <taxon>Lactobacillales</taxon>
        <taxon>Lactobacillaceae</taxon>
        <taxon>Lactobacillus</taxon>
    </lineage>
</organism>
<keyword evidence="1" id="KW-0472">Membrane</keyword>
<gene>
    <name evidence="2" type="ORF">T285_01735</name>
</gene>
<keyword evidence="1" id="KW-0812">Transmembrane</keyword>
<protein>
    <submittedName>
        <fullName evidence="2">Uncharacterized protein</fullName>
    </submittedName>
</protein>
<dbReference type="KEGG" id="ljn:T285_01735"/>
<evidence type="ECO:0000313" key="3">
    <source>
        <dbReference type="Proteomes" id="UP000018522"/>
    </source>
</evidence>
<dbReference type="AlphaFoldDB" id="A0A7D9N8I1"/>
<keyword evidence="1" id="KW-1133">Transmembrane helix</keyword>
<sequence>MNMDKKDLKEDLYVAYSVCFVLLVASIFSDLISWSWVRTFVRVGFGLSLIDTLNDQWKYFKLRKDISKS</sequence>
<name>A0A7D9N8I1_LACJH</name>
<dbReference type="Proteomes" id="UP000018522">
    <property type="component" value="Chromosome"/>
</dbReference>
<evidence type="ECO:0000313" key="2">
    <source>
        <dbReference type="EMBL" id="AHA98125.1"/>
    </source>
</evidence>
<reference evidence="2 3" key="1">
    <citation type="journal article" date="2014" name="Genome Announc.">
        <title>Complete Genome Sequences of Lactobacillus johnsonii Strain N6.2 and Lactobacillus reuteri Strain TD1.</title>
        <authorList>
            <person name="Leonard M.T."/>
            <person name="Valladares R.B."/>
            <person name="Ardissone A."/>
            <person name="Gonzalez C.F."/>
            <person name="Lorca G.L."/>
            <person name="Triplett E.W."/>
        </authorList>
    </citation>
    <scope>NUCLEOTIDE SEQUENCE [LARGE SCALE GENOMIC DNA]</scope>
    <source>
        <strain evidence="2 3">N6.2</strain>
    </source>
</reference>
<accession>A0A7D9N8I1</accession>
<feature type="transmembrane region" description="Helical" evidence="1">
    <location>
        <begin position="12"/>
        <end position="37"/>
    </location>
</feature>